<keyword evidence="1" id="KW-0472">Membrane</keyword>
<sequence>MTQAPVAATSDAQTVAEPLAQRWAHEPLALLFAPSNWKLVAMFVSTFGAYGGYWFYRNWIALRAITARPGVSPV</sequence>
<evidence type="ECO:0000256" key="1">
    <source>
        <dbReference type="SAM" id="Phobius"/>
    </source>
</evidence>
<dbReference type="OrthoDB" id="8750132at2"/>
<proteinExistence type="predicted"/>
<name>A0A1C3NPX4_9XANT</name>
<accession>A0A1C3NPX4</accession>
<dbReference type="EMBL" id="MDCE01000025">
    <property type="protein sequence ID" value="PPV05672.1"/>
    <property type="molecule type" value="Genomic_DNA"/>
</dbReference>
<dbReference type="AlphaFoldDB" id="A0A1C3NPX4"/>
<evidence type="ECO:0000313" key="5">
    <source>
        <dbReference type="Proteomes" id="UP000239710"/>
    </source>
</evidence>
<dbReference type="Proteomes" id="UP000239710">
    <property type="component" value="Unassembled WGS sequence"/>
</dbReference>
<dbReference type="STRING" id="56449.XBLMG947_3216"/>
<keyword evidence="5" id="KW-1185">Reference proteome</keyword>
<reference evidence="3 4" key="1">
    <citation type="submission" date="2016-06" db="EMBL/GenBank/DDBJ databases">
        <authorList>
            <person name="Kjaerup R.B."/>
            <person name="Dalgaard T.S."/>
            <person name="Juul-Madsen H.R."/>
        </authorList>
    </citation>
    <scope>NUCLEOTIDE SEQUENCE [LARGE SCALE GENOMIC DNA]</scope>
    <source>
        <strain evidence="3">LMG947</strain>
    </source>
</reference>
<keyword evidence="1" id="KW-0812">Transmembrane</keyword>
<dbReference type="RefSeq" id="WP_065469629.1">
    <property type="nucleotide sequence ID" value="NZ_FLTX01000051.1"/>
</dbReference>
<dbReference type="Proteomes" id="UP000092503">
    <property type="component" value="Unassembled WGS sequence"/>
</dbReference>
<organism evidence="3 4">
    <name type="scientific">Xanthomonas bromi</name>
    <dbReference type="NCBI Taxonomy" id="56449"/>
    <lineage>
        <taxon>Bacteria</taxon>
        <taxon>Pseudomonadati</taxon>
        <taxon>Pseudomonadota</taxon>
        <taxon>Gammaproteobacteria</taxon>
        <taxon>Lysobacterales</taxon>
        <taxon>Lysobacteraceae</taxon>
        <taxon>Xanthomonas</taxon>
    </lineage>
</organism>
<dbReference type="EMBL" id="FLTX01000051">
    <property type="protein sequence ID" value="SBV52421.1"/>
    <property type="molecule type" value="Genomic_DNA"/>
</dbReference>
<protein>
    <submittedName>
        <fullName evidence="3">Putative membrane protein</fullName>
    </submittedName>
</protein>
<keyword evidence="1" id="KW-1133">Transmembrane helix</keyword>
<reference evidence="2 5" key="2">
    <citation type="submission" date="2016-08" db="EMBL/GenBank/DDBJ databases">
        <title>Evolution of the type three secretion system and type three effector repertoires in Xanthomonas.</title>
        <authorList>
            <person name="Merda D."/>
            <person name="Briand M."/>
            <person name="Bosis E."/>
            <person name="Rousseau C."/>
            <person name="Portier P."/>
            <person name="Jacques M.-A."/>
            <person name="Fischer-Le Saux M."/>
        </authorList>
    </citation>
    <scope>NUCLEOTIDE SEQUENCE [LARGE SCALE GENOMIC DNA]</scope>
    <source>
        <strain evidence="2 5">CFBP1976</strain>
    </source>
</reference>
<evidence type="ECO:0000313" key="3">
    <source>
        <dbReference type="EMBL" id="SBV52421.1"/>
    </source>
</evidence>
<evidence type="ECO:0000313" key="2">
    <source>
        <dbReference type="EMBL" id="PPV05672.1"/>
    </source>
</evidence>
<gene>
    <name evidence="3" type="ORF">XBLMG947_3216</name>
    <name evidence="2" type="ORF">XbrCFBP1976_16080</name>
</gene>
<feature type="transmembrane region" description="Helical" evidence="1">
    <location>
        <begin position="37"/>
        <end position="56"/>
    </location>
</feature>
<evidence type="ECO:0000313" key="4">
    <source>
        <dbReference type="Proteomes" id="UP000092503"/>
    </source>
</evidence>